<dbReference type="InterPro" id="IPR046960">
    <property type="entry name" value="PPR_At4g14850-like_plant"/>
</dbReference>
<dbReference type="InterPro" id="IPR002885">
    <property type="entry name" value="PPR_rpt"/>
</dbReference>
<dbReference type="PANTHER" id="PTHR47926:SF480">
    <property type="entry name" value="TETRATRICOPEPTIDE REPEAT-LIKE SUPERFAMILY PROTEIN ISOFORM 1"/>
    <property type="match status" value="1"/>
</dbReference>
<dbReference type="Pfam" id="PF01535">
    <property type="entry name" value="PPR"/>
    <property type="match status" value="6"/>
</dbReference>
<dbReference type="Pfam" id="PF13041">
    <property type="entry name" value="PPR_2"/>
    <property type="match status" value="1"/>
</dbReference>
<dbReference type="Gene3D" id="1.25.40.10">
    <property type="entry name" value="Tetratricopeptide repeat domain"/>
    <property type="match status" value="4"/>
</dbReference>
<name>A0AAV0YM52_VICFA</name>
<keyword evidence="2" id="KW-0677">Repeat</keyword>
<dbReference type="PANTHER" id="PTHR47926">
    <property type="entry name" value="PENTATRICOPEPTIDE REPEAT-CONTAINING PROTEIN"/>
    <property type="match status" value="1"/>
</dbReference>
<accession>A0AAV0YM52</accession>
<dbReference type="Pfam" id="PF20431">
    <property type="entry name" value="E_motif"/>
    <property type="match status" value="1"/>
</dbReference>
<keyword evidence="6" id="KW-1185">Reference proteome</keyword>
<feature type="domain" description="DYW" evidence="4">
    <location>
        <begin position="684"/>
        <end position="765"/>
    </location>
</feature>
<dbReference type="PROSITE" id="PS51375">
    <property type="entry name" value="PPR"/>
    <property type="match status" value="2"/>
</dbReference>
<gene>
    <name evidence="5" type="ORF">VFH_I223480</name>
</gene>
<dbReference type="InterPro" id="IPR011990">
    <property type="entry name" value="TPR-like_helical_dom_sf"/>
</dbReference>
<evidence type="ECO:0000259" key="4">
    <source>
        <dbReference type="Pfam" id="PF14432"/>
    </source>
</evidence>
<dbReference type="FunFam" id="1.25.40.10:FF:000343">
    <property type="entry name" value="Pentatricopeptide repeat-containing protein At3g58590"/>
    <property type="match status" value="1"/>
</dbReference>
<feature type="repeat" description="PPR" evidence="3">
    <location>
        <begin position="459"/>
        <end position="493"/>
    </location>
</feature>
<dbReference type="NCBIfam" id="TIGR00756">
    <property type="entry name" value="PPR"/>
    <property type="match status" value="2"/>
</dbReference>
<sequence length="770" mass="86359">MNLHSMVSLPSPLAVTATLNLHPRFRKYSTTSSPLDKGQSISLQKSQISTHLNPDKHLNFQEALSLAKERKEEVDTSFYIPLLQQCLDNSCFSSTQIIHCNIVKTGNHEDPFLATFLLNVYAKCGNMECARRAFDHINRKNVAAWTNLMKSYVQNSMPEHAIHVFQEMLLHSECSPSTYTLATALNACTSLQSLKLGEQLHGYIIKWDVDFHTSIGNALCSLYSKCGGRLEFGLKAFRRIREKDVISWTAAISSCGENGKAMKGLRVFVEMFLDEMQVQPNEYTLTSVLSQCCEVKCLEFGIQVHSLCAKLGYESNVRVRNSLLYLYIKCGCIGEAQGLFKGMDDIGLVTCNAMIAGHARLMELSKDNLSAYRSGTEALMFFSELNRSGVKPDSFTYSSVLSVCSRMMALEQGEQIHARTIKTGILSEVVVGCSMINMYNKCGSIEKASKVFLEMSVRTMILWTSMIAGFAQHGWSKQALNLFDDMKLVGVRPNPVTFVGVLSACGSASMANEAFNYFAIMQKEYKLKPIMDHYACLVDMLVRLGRLEEAFDFIKKMDYEASEFIWSILIAGCLSQGNLELGCDAAEKLVSLKPKDPETYILLLNAYESAGRFEKVSLVKNIMKEEKVEKLKDWSWISIKDKVYSFETNDIAHVQTSLVSKSLEDLLAKAKNLGYEMLESVEISDKEHEEKTFSSTIYHSEKLAITFGLENLPNSSPIRVVKNTLMCRDCHSFVKCISRLTNREIIIKDSKKLHKFVNGQCSCGNVGGFL</sequence>
<feature type="repeat" description="PPR" evidence="3">
    <location>
        <begin position="141"/>
        <end position="176"/>
    </location>
</feature>
<dbReference type="Proteomes" id="UP001157006">
    <property type="component" value="Chromosome 1L"/>
</dbReference>
<dbReference type="FunFam" id="1.25.40.10:FF:001093">
    <property type="entry name" value="Pentatricopeptide repeat-containing protein At2g34400"/>
    <property type="match status" value="1"/>
</dbReference>
<evidence type="ECO:0000256" key="1">
    <source>
        <dbReference type="ARBA" id="ARBA00006643"/>
    </source>
</evidence>
<evidence type="ECO:0000256" key="3">
    <source>
        <dbReference type="PROSITE-ProRule" id="PRU00708"/>
    </source>
</evidence>
<dbReference type="GO" id="GO:0003723">
    <property type="term" value="F:RNA binding"/>
    <property type="evidence" value="ECO:0007669"/>
    <property type="project" value="InterPro"/>
</dbReference>
<evidence type="ECO:0000313" key="6">
    <source>
        <dbReference type="Proteomes" id="UP001157006"/>
    </source>
</evidence>
<proteinExistence type="inferred from homology"/>
<evidence type="ECO:0000256" key="2">
    <source>
        <dbReference type="ARBA" id="ARBA00022737"/>
    </source>
</evidence>
<dbReference type="EMBL" id="OX451736">
    <property type="protein sequence ID" value="CAI8585789.1"/>
    <property type="molecule type" value="Genomic_DNA"/>
</dbReference>
<reference evidence="5 6" key="1">
    <citation type="submission" date="2023-01" db="EMBL/GenBank/DDBJ databases">
        <authorList>
            <person name="Kreplak J."/>
        </authorList>
    </citation>
    <scope>NUCLEOTIDE SEQUENCE [LARGE SCALE GENOMIC DNA]</scope>
</reference>
<dbReference type="InterPro" id="IPR046848">
    <property type="entry name" value="E_motif"/>
</dbReference>
<organism evidence="5 6">
    <name type="scientific">Vicia faba</name>
    <name type="common">Broad bean</name>
    <name type="synonym">Faba vulgaris</name>
    <dbReference type="NCBI Taxonomy" id="3906"/>
    <lineage>
        <taxon>Eukaryota</taxon>
        <taxon>Viridiplantae</taxon>
        <taxon>Streptophyta</taxon>
        <taxon>Embryophyta</taxon>
        <taxon>Tracheophyta</taxon>
        <taxon>Spermatophyta</taxon>
        <taxon>Magnoliopsida</taxon>
        <taxon>eudicotyledons</taxon>
        <taxon>Gunneridae</taxon>
        <taxon>Pentapetalae</taxon>
        <taxon>rosids</taxon>
        <taxon>fabids</taxon>
        <taxon>Fabales</taxon>
        <taxon>Fabaceae</taxon>
        <taxon>Papilionoideae</taxon>
        <taxon>50 kb inversion clade</taxon>
        <taxon>NPAAA clade</taxon>
        <taxon>Hologalegina</taxon>
        <taxon>IRL clade</taxon>
        <taxon>Fabeae</taxon>
        <taxon>Vicia</taxon>
    </lineage>
</organism>
<evidence type="ECO:0000313" key="5">
    <source>
        <dbReference type="EMBL" id="CAI8585789.1"/>
    </source>
</evidence>
<dbReference type="SUPFAM" id="SSF48452">
    <property type="entry name" value="TPR-like"/>
    <property type="match status" value="1"/>
</dbReference>
<dbReference type="GO" id="GO:0008270">
    <property type="term" value="F:zinc ion binding"/>
    <property type="evidence" value="ECO:0007669"/>
    <property type="project" value="InterPro"/>
</dbReference>
<comment type="similarity">
    <text evidence="1">Belongs to the PPR family. PCMP-H subfamily.</text>
</comment>
<protein>
    <recommendedName>
        <fullName evidence="4">DYW domain-containing protein</fullName>
    </recommendedName>
</protein>
<dbReference type="GO" id="GO:0009451">
    <property type="term" value="P:RNA modification"/>
    <property type="evidence" value="ECO:0007669"/>
    <property type="project" value="InterPro"/>
</dbReference>
<dbReference type="AlphaFoldDB" id="A0AAV0YM52"/>
<dbReference type="Pfam" id="PF14432">
    <property type="entry name" value="DYW_deaminase"/>
    <property type="match status" value="1"/>
</dbReference>
<dbReference type="InterPro" id="IPR032867">
    <property type="entry name" value="DYW_dom"/>
</dbReference>